<gene>
    <name evidence="1" type="ORF">CFX0092_A0660</name>
</gene>
<accession>A0A160T176</accession>
<sequence length="85" mass="9505">MLWTSARRATVLPVTRGMARPSTWRRSAGWGRIPNTGAASRHCGPVCFRGRNDVNTDGTRITQIKRIEALSLYPFNPLNPCPIRV</sequence>
<dbReference type="EMBL" id="LN890655">
    <property type="protein sequence ID" value="CUS02538.2"/>
    <property type="molecule type" value="Genomic_DNA"/>
</dbReference>
<protein>
    <submittedName>
        <fullName evidence="1">Uncharacterized protein</fullName>
    </submittedName>
</protein>
<dbReference type="Proteomes" id="UP000215027">
    <property type="component" value="Chromosome I"/>
</dbReference>
<name>A0A160T176_9CHLR</name>
<evidence type="ECO:0000313" key="1">
    <source>
        <dbReference type="EMBL" id="CUS02538.2"/>
    </source>
</evidence>
<dbReference type="KEGG" id="pbf:CFX0092_A0660"/>
<organism evidence="1 2">
    <name type="scientific">Candidatus Promineifilum breve</name>
    <dbReference type="NCBI Taxonomy" id="1806508"/>
    <lineage>
        <taxon>Bacteria</taxon>
        <taxon>Bacillati</taxon>
        <taxon>Chloroflexota</taxon>
        <taxon>Ardenticatenia</taxon>
        <taxon>Candidatus Promineifilales</taxon>
        <taxon>Candidatus Promineifilaceae</taxon>
        <taxon>Candidatus Promineifilum</taxon>
    </lineage>
</organism>
<reference evidence="1" key="1">
    <citation type="submission" date="2016-01" db="EMBL/GenBank/DDBJ databases">
        <authorList>
            <person name="Mcilroy J.S."/>
            <person name="Karst M S."/>
            <person name="Albertsen M."/>
        </authorList>
    </citation>
    <scope>NUCLEOTIDE SEQUENCE</scope>
    <source>
        <strain evidence="1">Cfx-K</strain>
    </source>
</reference>
<dbReference type="AlphaFoldDB" id="A0A160T176"/>
<proteinExistence type="predicted"/>
<evidence type="ECO:0000313" key="2">
    <source>
        <dbReference type="Proteomes" id="UP000215027"/>
    </source>
</evidence>
<keyword evidence="2" id="KW-1185">Reference proteome</keyword>